<dbReference type="OrthoDB" id="657403at2"/>
<organism evidence="2 3">
    <name type="scientific">Mucilaginibacter terrenus</name>
    <dbReference type="NCBI Taxonomy" id="2482727"/>
    <lineage>
        <taxon>Bacteria</taxon>
        <taxon>Pseudomonadati</taxon>
        <taxon>Bacteroidota</taxon>
        <taxon>Sphingobacteriia</taxon>
        <taxon>Sphingobacteriales</taxon>
        <taxon>Sphingobacteriaceae</taxon>
        <taxon>Mucilaginibacter</taxon>
    </lineage>
</organism>
<keyword evidence="1" id="KW-0732">Signal</keyword>
<evidence type="ECO:0000313" key="2">
    <source>
        <dbReference type="EMBL" id="RFZ83094.1"/>
    </source>
</evidence>
<protein>
    <submittedName>
        <fullName evidence="2">Uncharacterized protein</fullName>
    </submittedName>
</protein>
<feature type="chain" id="PRO_5017562858" evidence="1">
    <location>
        <begin position="18"/>
        <end position="130"/>
    </location>
</feature>
<comment type="caution">
    <text evidence="2">The sequence shown here is derived from an EMBL/GenBank/DDBJ whole genome shotgun (WGS) entry which is preliminary data.</text>
</comment>
<evidence type="ECO:0000256" key="1">
    <source>
        <dbReference type="SAM" id="SignalP"/>
    </source>
</evidence>
<gene>
    <name evidence="2" type="ORF">DYU05_13170</name>
</gene>
<reference evidence="2 3" key="1">
    <citation type="submission" date="2018-08" db="EMBL/GenBank/DDBJ databases">
        <title>Mucilaginibacter terrae sp. nov., isolated from manganese diggings.</title>
        <authorList>
            <person name="Huang Y."/>
            <person name="Zhou Z."/>
        </authorList>
    </citation>
    <scope>NUCLEOTIDE SEQUENCE [LARGE SCALE GENOMIC DNA]</scope>
    <source>
        <strain evidence="2 3">ZH6</strain>
    </source>
</reference>
<name>A0A3E2NQ04_9SPHI</name>
<dbReference type="EMBL" id="QWDE01000002">
    <property type="protein sequence ID" value="RFZ83094.1"/>
    <property type="molecule type" value="Genomic_DNA"/>
</dbReference>
<evidence type="ECO:0000313" key="3">
    <source>
        <dbReference type="Proteomes" id="UP000260823"/>
    </source>
</evidence>
<accession>A0A3E2NQ04</accession>
<dbReference type="Proteomes" id="UP000260823">
    <property type="component" value="Unassembled WGS sequence"/>
</dbReference>
<feature type="signal peptide" evidence="1">
    <location>
        <begin position="1"/>
        <end position="17"/>
    </location>
</feature>
<dbReference type="AlphaFoldDB" id="A0A3E2NQ04"/>
<proteinExistence type="predicted"/>
<sequence length="130" mass="14402">MKIKALLLLFTFLLNSAVGLRCALQKEDDCCEEVAEHQAKLIQQDQPSLTVVVQVDPCCQDAVNNFASLAKLVPQPVKVSVSVDAVIVQSPYFYTSISIPVVQTVHRSLIDERQRPPTPGIRIIIQSFQV</sequence>
<keyword evidence="3" id="KW-1185">Reference proteome</keyword>
<dbReference type="RefSeq" id="WP_117383569.1">
    <property type="nucleotide sequence ID" value="NZ_QWDE01000002.1"/>
</dbReference>